<organism evidence="1 2">
    <name type="scientific">Cronobacter malonaticus</name>
    <dbReference type="NCBI Taxonomy" id="413503"/>
    <lineage>
        <taxon>Bacteria</taxon>
        <taxon>Pseudomonadati</taxon>
        <taxon>Pseudomonadota</taxon>
        <taxon>Gammaproteobacteria</taxon>
        <taxon>Enterobacterales</taxon>
        <taxon>Enterobacteriaceae</taxon>
        <taxon>Cronobacter</taxon>
    </lineage>
</organism>
<evidence type="ECO:0000313" key="2">
    <source>
        <dbReference type="Proteomes" id="UP000018545"/>
    </source>
</evidence>
<accession>V5U6Q6</accession>
<name>V5U6Q6_9ENTR</name>
<dbReference type="AlphaFoldDB" id="V5U6Q6"/>
<dbReference type="KEGG" id="csi:P262_05807"/>
<proteinExistence type="predicted"/>
<dbReference type="Proteomes" id="UP000018545">
    <property type="component" value="Chromosome"/>
</dbReference>
<reference evidence="1 2" key="1">
    <citation type="journal article" date="2014" name="Genome Announc.">
        <title>Complete Genome Sequence of Cronobacter sakazakii Strain CMCC 45402.</title>
        <authorList>
            <person name="Zhao Z."/>
            <person name="Wang L."/>
            <person name="Wang B."/>
            <person name="Liang H."/>
            <person name="Ye Q."/>
            <person name="Zeng M."/>
        </authorList>
    </citation>
    <scope>NUCLEOTIDE SEQUENCE [LARGE SCALE GENOMIC DNA]</scope>
    <source>
        <strain evidence="2">45402</strain>
    </source>
</reference>
<sequence>MDNSPLRRTDKGSTLLMKRIACVACLDPKFSVHAHTFLRAVVLARHGQLVKEAQIRLFDDGGSREGALRAAREIAAWGADAVVGHYVSSAAAAAAPEYARRGVPLFLPAATASHLTRNETTWRLCDSDADYVAWLKERVTQAQWQVATPEHDGSLHGISVSEQLAAALPITPYGPTRIFSGRYAASVRYAIRWAHIELPGRLILTDDAGSPALVPDLLAHGIDPNQHEILIAGISPHPAGEIAHVVRQTWQRRWGGEPGAYLWETLAAIQTAAAFPHIPAQTVLGPLRFDARRESRPSHFRLWQVTRQGFIAYQPVPETI</sequence>
<gene>
    <name evidence="1" type="ORF">P262_05807</name>
</gene>
<protein>
    <submittedName>
        <fullName evidence="1">Uncharacterized protein</fullName>
    </submittedName>
</protein>
<dbReference type="Gene3D" id="3.40.50.2300">
    <property type="match status" value="1"/>
</dbReference>
<evidence type="ECO:0000313" key="1">
    <source>
        <dbReference type="EMBL" id="AHB72499.1"/>
    </source>
</evidence>
<dbReference type="InterPro" id="IPR051010">
    <property type="entry name" value="BCAA_transport"/>
</dbReference>
<dbReference type="EMBL" id="CP006731">
    <property type="protein sequence ID" value="AHB72499.1"/>
    <property type="molecule type" value="Genomic_DNA"/>
</dbReference>
<dbReference type="PATRIC" id="fig|1401659.3.peg.4105"/>
<dbReference type="InterPro" id="IPR028082">
    <property type="entry name" value="Peripla_BP_I"/>
</dbReference>
<dbReference type="SUPFAM" id="SSF53822">
    <property type="entry name" value="Periplasmic binding protein-like I"/>
    <property type="match status" value="1"/>
</dbReference>
<dbReference type="PANTHER" id="PTHR30483">
    <property type="entry name" value="LEUCINE-SPECIFIC-BINDING PROTEIN"/>
    <property type="match status" value="1"/>
</dbReference>
<dbReference type="HOGENOM" id="CLU_074096_0_0_6"/>